<organism evidence="1">
    <name type="scientific">Archaeoglobus fulgidus</name>
    <dbReference type="NCBI Taxonomy" id="2234"/>
    <lineage>
        <taxon>Archaea</taxon>
        <taxon>Methanobacteriati</taxon>
        <taxon>Methanobacteriota</taxon>
        <taxon>Archaeoglobi</taxon>
        <taxon>Archaeoglobales</taxon>
        <taxon>Archaeoglobaceae</taxon>
        <taxon>Archaeoglobus</taxon>
    </lineage>
</organism>
<reference evidence="1" key="1">
    <citation type="journal article" date="2020" name="mSystems">
        <title>Genome- and Community-Level Interaction Insights into Carbon Utilization and Element Cycling Functions of Hydrothermarchaeota in Hydrothermal Sediment.</title>
        <authorList>
            <person name="Zhou Z."/>
            <person name="Liu Y."/>
            <person name="Xu W."/>
            <person name="Pan J."/>
            <person name="Luo Z.H."/>
            <person name="Li M."/>
        </authorList>
    </citation>
    <scope>NUCLEOTIDE SEQUENCE [LARGE SCALE GENOMIC DNA]</scope>
    <source>
        <strain evidence="1">SpSt-587</strain>
    </source>
</reference>
<comment type="caution">
    <text evidence="1">The sequence shown here is derived from an EMBL/GenBank/DDBJ whole genome shotgun (WGS) entry which is preliminary data.</text>
</comment>
<dbReference type="EMBL" id="DSYZ01000139">
    <property type="protein sequence ID" value="HGT83534.1"/>
    <property type="molecule type" value="Genomic_DNA"/>
</dbReference>
<name>A0A7J3M5G7_ARCFL</name>
<evidence type="ECO:0000313" key="1">
    <source>
        <dbReference type="EMBL" id="HGT83534.1"/>
    </source>
</evidence>
<proteinExistence type="predicted"/>
<gene>
    <name evidence="1" type="ORF">ENT52_07415</name>
</gene>
<protein>
    <submittedName>
        <fullName evidence="1">Uncharacterized protein</fullName>
    </submittedName>
</protein>
<dbReference type="AlphaFoldDB" id="A0A7J3M5G7"/>
<sequence length="66" mass="7914">MEIVCVTCGKELKTDNEGKEWRYCYFCKKPTCFDDLHYIGVWREGLYEKYVEVVPICKKCKPKKLK</sequence>
<accession>A0A7J3M5G7</accession>